<evidence type="ECO:0008006" key="5">
    <source>
        <dbReference type="Google" id="ProtNLM"/>
    </source>
</evidence>
<dbReference type="FunFam" id="1.25.40.10:FF:000090">
    <property type="entry name" value="Pentatricopeptide repeat-containing protein, chloroplastic"/>
    <property type="match status" value="1"/>
</dbReference>
<reference evidence="3" key="1">
    <citation type="submission" date="2021-05" db="UniProtKB">
        <authorList>
            <consortium name="EnsemblPlants"/>
        </authorList>
    </citation>
    <scope>IDENTIFICATION</scope>
    <source>
        <strain evidence="3">subsp. malaccensis</strain>
    </source>
</reference>
<organism evidence="3 4">
    <name type="scientific">Musa acuminata subsp. malaccensis</name>
    <name type="common">Wild banana</name>
    <name type="synonym">Musa malaccensis</name>
    <dbReference type="NCBI Taxonomy" id="214687"/>
    <lineage>
        <taxon>Eukaryota</taxon>
        <taxon>Viridiplantae</taxon>
        <taxon>Streptophyta</taxon>
        <taxon>Embryophyta</taxon>
        <taxon>Tracheophyta</taxon>
        <taxon>Spermatophyta</taxon>
        <taxon>Magnoliopsida</taxon>
        <taxon>Liliopsida</taxon>
        <taxon>Zingiberales</taxon>
        <taxon>Musaceae</taxon>
        <taxon>Musa</taxon>
    </lineage>
</organism>
<dbReference type="Pfam" id="PF20431">
    <property type="entry name" value="E_motif"/>
    <property type="match status" value="1"/>
</dbReference>
<dbReference type="PANTHER" id="PTHR47926">
    <property type="entry name" value="PENTATRICOPEPTIDE REPEAT-CONTAINING PROTEIN"/>
    <property type="match status" value="1"/>
</dbReference>
<accession>A0A804KXA6</accession>
<dbReference type="InterPro" id="IPR002885">
    <property type="entry name" value="PPR_rpt"/>
</dbReference>
<evidence type="ECO:0000256" key="1">
    <source>
        <dbReference type="ARBA" id="ARBA00022737"/>
    </source>
</evidence>
<evidence type="ECO:0000313" key="3">
    <source>
        <dbReference type="EnsemblPlants" id="Ma10_p17410.1"/>
    </source>
</evidence>
<name>A0A804KXA6_MUSAM</name>
<protein>
    <recommendedName>
        <fullName evidence="5">Pentatricopeptide repeat-containing protein</fullName>
    </recommendedName>
</protein>
<sequence length="491" mass="53876">MAEMCIHPCVGHRSSLTLSKLLYVLTLLILPHHHHHHQSPSSLHPAAAFIGYALSLFHSIPSPSAFPHNLLMRAHTLLSSPLPALLVFARMRRAAVNPDSHAFPFALQACATFSSPALGRAFHCQVLKFGFAADYYVRNNLISAYAPFHSMLEAQGLFDECPSSRHIVTYNTLMDGYVKVADNAFARKLFDEMPARDATSWGTLLAGYSKVARFEEAIELFDGMLAIGTAPDDVALVSALSCCAQLGKLDRGEAIHEYIKKNRAELNVYLSTGLVDMYAKCGCISVATESVESTPWKNLFTWNAIIVGLAMHGNGEMSQKHFNRMRAVGVRPDGVTFLGVLVACSRAGLVDMGRSLFDEMESVYGVERELKHSDAWQICSDGMIKEAMEMIEGMLMNGDAYVWGGVLAGCRIHGGNVEIAEVAARHLLERNPGESGIYSILADIYATARRWEDVARIRKLMGDKGLKRKNVGGSFIEVDHETETTTAVVAL</sequence>
<dbReference type="PROSITE" id="PS51375">
    <property type="entry name" value="PPR"/>
    <property type="match status" value="3"/>
</dbReference>
<feature type="repeat" description="PPR" evidence="2">
    <location>
        <begin position="298"/>
        <end position="332"/>
    </location>
</feature>
<evidence type="ECO:0000313" key="4">
    <source>
        <dbReference type="Proteomes" id="UP000012960"/>
    </source>
</evidence>
<dbReference type="EnsemblPlants" id="Ma10_t17410.1">
    <property type="protein sequence ID" value="Ma10_p17410.1"/>
    <property type="gene ID" value="Ma10_g17410"/>
</dbReference>
<dbReference type="Gramene" id="Ma10_t17410.1">
    <property type="protein sequence ID" value="Ma10_p17410.1"/>
    <property type="gene ID" value="Ma10_g17410"/>
</dbReference>
<dbReference type="AlphaFoldDB" id="A0A804KXA6"/>
<keyword evidence="1" id="KW-0677">Repeat</keyword>
<dbReference type="InterPro" id="IPR046960">
    <property type="entry name" value="PPR_At4g14850-like_plant"/>
</dbReference>
<dbReference type="GO" id="GO:0009451">
    <property type="term" value="P:RNA modification"/>
    <property type="evidence" value="ECO:0007669"/>
    <property type="project" value="InterPro"/>
</dbReference>
<dbReference type="Gene3D" id="1.25.40.10">
    <property type="entry name" value="Tetratricopeptide repeat domain"/>
    <property type="match status" value="3"/>
</dbReference>
<dbReference type="NCBIfam" id="TIGR00756">
    <property type="entry name" value="PPR"/>
    <property type="match status" value="2"/>
</dbReference>
<feature type="repeat" description="PPR" evidence="2">
    <location>
        <begin position="197"/>
        <end position="231"/>
    </location>
</feature>
<dbReference type="Pfam" id="PF01535">
    <property type="entry name" value="PPR"/>
    <property type="match status" value="4"/>
</dbReference>
<dbReference type="InterPro" id="IPR011990">
    <property type="entry name" value="TPR-like_helical_dom_sf"/>
</dbReference>
<proteinExistence type="predicted"/>
<dbReference type="OMA" id="MNRCKEA"/>
<feature type="repeat" description="PPR" evidence="2">
    <location>
        <begin position="166"/>
        <end position="196"/>
    </location>
</feature>
<dbReference type="Proteomes" id="UP000012960">
    <property type="component" value="Unplaced"/>
</dbReference>
<dbReference type="InParanoid" id="A0A804KXA6"/>
<dbReference type="GO" id="GO:0003723">
    <property type="term" value="F:RNA binding"/>
    <property type="evidence" value="ECO:0007669"/>
    <property type="project" value="InterPro"/>
</dbReference>
<dbReference type="PANTHER" id="PTHR47926:SF436">
    <property type="entry name" value="PENTATRICOPEPTIDE REPEAT-CONTAINING PROTEIN ELI1, CHLOROPLASTIC-LIKE ISOFORM X2"/>
    <property type="match status" value="1"/>
</dbReference>
<keyword evidence="4" id="KW-1185">Reference proteome</keyword>
<dbReference type="InterPro" id="IPR046848">
    <property type="entry name" value="E_motif"/>
</dbReference>
<evidence type="ECO:0000256" key="2">
    <source>
        <dbReference type="PROSITE-ProRule" id="PRU00708"/>
    </source>
</evidence>